<evidence type="ECO:0000313" key="2">
    <source>
        <dbReference type="EMBL" id="KAJ7300838.1"/>
    </source>
</evidence>
<dbReference type="Proteomes" id="UP001218218">
    <property type="component" value="Unassembled WGS sequence"/>
</dbReference>
<feature type="compositionally biased region" description="Basic and acidic residues" evidence="1">
    <location>
        <begin position="1105"/>
        <end position="1118"/>
    </location>
</feature>
<feature type="region of interest" description="Disordered" evidence="1">
    <location>
        <begin position="472"/>
        <end position="667"/>
    </location>
</feature>
<feature type="region of interest" description="Disordered" evidence="1">
    <location>
        <begin position="315"/>
        <end position="349"/>
    </location>
</feature>
<protein>
    <submittedName>
        <fullName evidence="2">Uncharacterized protein</fullName>
    </submittedName>
</protein>
<proteinExistence type="predicted"/>
<evidence type="ECO:0000256" key="1">
    <source>
        <dbReference type="SAM" id="MobiDB-lite"/>
    </source>
</evidence>
<sequence>MTLTRPPPLRRSTRTRQMPNAPPEQEVPAPETTKPAPLRKRKQIETEGNNGGAHEPKRVKKTSANMAADARAIATVSKNIPQNEKDLRVNTSSTEGQAVRQGSSQSNPSLSEQPPPPPLAEQDFSTQGLHWSDVPHSFGLIGTSGKFRGTALSSPPSPQTTSTMKTQSPPDFPRALTGTSPHASLSTVQDAPPAVSATQDLPPVALSALQDAPPAESLLAHSISVIPDFPPTALSAIQDVGTPAMQDVPVMQDLLPATPSAMQEAPPTESPLAHSVSAIQDMPPASIFMMQDVRTSVVQDVPLAQSPSLCTSLSAVQDVRSPAPHRTSLSPVQDAHDSPHVPPHASPSTMPHLVELLLSALPLADIVPSRRASPSTQESQCPALSLHTVISSHTTSSKSLPRLDLILFQNSRPRAKGTKPRRKQPHPSSRRRSPTPHLTIEDNNDATTLILDENNATAHSLDDILDRHFEDTRTEDEDEDEAEAWQSVRASDEEAQWQGAHAEDFDGSGSDYEEAARAEDRRFQKDRSTFLSKSHLTTQEEDDEADECDFKNEFGRQPRRHRVSGDDDEHAPPLRRVPLPPKPRRKTPQRLVDSDDDDEPVSLPKPALLSSKLRRKTPQRLVDSDDDPSPRPKPKARLGARQQKQTDNTDADTEGYSYKSGPVPQGAKDRLLKAQDDLAQIVEQMAVELNKPAHLLWQVIDAQPKGVRSPTAWNMFQTWLYAPTGGAQKHEKHLSKTERAELDRAQYGSYLDELDISMDDRKKSKKVLEKMTWLTTWHADFQEEVRASRTPAACARQVASISRDLTKISESAYRDGGFHVFGFVINTDGGSTSFGATTAYKLLRQRQASVWKSTTREYESRLHVLQMELDGLNASEVVKSQRTRDLERVRPCVNEDGDVEGDRDSTRKFIKDCLVKDLLDILVVCNQLTVQDATSSSQTMKWTAWSDYAYENQLRLENWDDDMASNGKYPKKGFNINFFPERESERVVPALDARHFPEDYNVDREELAEKAMRIVSWTEDEMAVSLEKQGDIPIIQTVSRITVASVSSAGKWEKAVKGKHEKAEKERKKKAKGKGKEKEVVVRQTKKASTHVRAHSRSRGMASDMLKDHRRPVTHDSGAESDNDDPCLKEHGRRVAIHTAPGPSHRRSSSGTAPAPGPSSSACTPPTVNTRTMSKQERKELLEWLQREKDADAAEEANISRIKFRLQYNQEQSPLFYGEIQVLGVGESQTEGEKHMIYWDKNFNQWGMFPANFGCVLEGEQEAIYFKYLKRWNLD</sequence>
<feature type="compositionally biased region" description="Basic residues" evidence="1">
    <location>
        <begin position="413"/>
        <end position="434"/>
    </location>
</feature>
<feature type="region of interest" description="Disordered" evidence="1">
    <location>
        <begin position="1"/>
        <end position="198"/>
    </location>
</feature>
<feature type="region of interest" description="Disordered" evidence="1">
    <location>
        <begin position="1049"/>
        <end position="1175"/>
    </location>
</feature>
<feature type="compositionally biased region" description="Polar residues" evidence="1">
    <location>
        <begin position="177"/>
        <end position="189"/>
    </location>
</feature>
<feature type="compositionally biased region" description="Polar residues" evidence="1">
    <location>
        <begin position="89"/>
        <end position="102"/>
    </location>
</feature>
<organism evidence="2 3">
    <name type="scientific">Mycena albidolilacea</name>
    <dbReference type="NCBI Taxonomy" id="1033008"/>
    <lineage>
        <taxon>Eukaryota</taxon>
        <taxon>Fungi</taxon>
        <taxon>Dikarya</taxon>
        <taxon>Basidiomycota</taxon>
        <taxon>Agaricomycotina</taxon>
        <taxon>Agaricomycetes</taxon>
        <taxon>Agaricomycetidae</taxon>
        <taxon>Agaricales</taxon>
        <taxon>Marasmiineae</taxon>
        <taxon>Mycenaceae</taxon>
        <taxon>Mycena</taxon>
    </lineage>
</organism>
<keyword evidence="3" id="KW-1185">Reference proteome</keyword>
<feature type="compositionally biased region" description="Basic and acidic residues" evidence="1">
    <location>
        <begin position="1051"/>
        <end position="1066"/>
    </location>
</feature>
<reference evidence="2" key="1">
    <citation type="submission" date="2023-03" db="EMBL/GenBank/DDBJ databases">
        <title>Massive genome expansion in bonnet fungi (Mycena s.s.) driven by repeated elements and novel gene families across ecological guilds.</title>
        <authorList>
            <consortium name="Lawrence Berkeley National Laboratory"/>
            <person name="Harder C.B."/>
            <person name="Miyauchi S."/>
            <person name="Viragh M."/>
            <person name="Kuo A."/>
            <person name="Thoen E."/>
            <person name="Andreopoulos B."/>
            <person name="Lu D."/>
            <person name="Skrede I."/>
            <person name="Drula E."/>
            <person name="Henrissat B."/>
            <person name="Morin E."/>
            <person name="Kohler A."/>
            <person name="Barry K."/>
            <person name="LaButti K."/>
            <person name="Morin E."/>
            <person name="Salamov A."/>
            <person name="Lipzen A."/>
            <person name="Mereny Z."/>
            <person name="Hegedus B."/>
            <person name="Baldrian P."/>
            <person name="Stursova M."/>
            <person name="Weitz H."/>
            <person name="Taylor A."/>
            <person name="Grigoriev I.V."/>
            <person name="Nagy L.G."/>
            <person name="Martin F."/>
            <person name="Kauserud H."/>
        </authorList>
    </citation>
    <scope>NUCLEOTIDE SEQUENCE</scope>
    <source>
        <strain evidence="2">CBHHK002</strain>
    </source>
</reference>
<comment type="caution">
    <text evidence="2">The sequence shown here is derived from an EMBL/GenBank/DDBJ whole genome shotgun (WGS) entry which is preliminary data.</text>
</comment>
<name>A0AAD7E6F9_9AGAR</name>
<feature type="compositionally biased region" description="Basic residues" evidence="1">
    <location>
        <begin position="1084"/>
        <end position="1098"/>
    </location>
</feature>
<evidence type="ECO:0000313" key="3">
    <source>
        <dbReference type="Proteomes" id="UP001218218"/>
    </source>
</evidence>
<accession>A0AAD7E6F9</accession>
<feature type="compositionally biased region" description="Low complexity" evidence="1">
    <location>
        <begin position="1149"/>
        <end position="1167"/>
    </location>
</feature>
<feature type="compositionally biased region" description="Low complexity" evidence="1">
    <location>
        <begin position="159"/>
        <end position="169"/>
    </location>
</feature>
<feature type="compositionally biased region" description="Low complexity" evidence="1">
    <location>
        <begin position="103"/>
        <end position="112"/>
    </location>
</feature>
<dbReference type="AlphaFoldDB" id="A0AAD7E6F9"/>
<feature type="compositionally biased region" description="Low complexity" evidence="1">
    <location>
        <begin position="602"/>
        <end position="611"/>
    </location>
</feature>
<dbReference type="EMBL" id="JARIHO010000151">
    <property type="protein sequence ID" value="KAJ7300838.1"/>
    <property type="molecule type" value="Genomic_DNA"/>
</dbReference>
<feature type="compositionally biased region" description="Acidic residues" evidence="1">
    <location>
        <begin position="473"/>
        <end position="483"/>
    </location>
</feature>
<gene>
    <name evidence="2" type="ORF">DFH08DRAFT_979307</name>
</gene>
<feature type="compositionally biased region" description="Basic and acidic residues" evidence="1">
    <location>
        <begin position="514"/>
        <end position="528"/>
    </location>
</feature>
<feature type="region of interest" description="Disordered" evidence="1">
    <location>
        <begin position="408"/>
        <end position="445"/>
    </location>
</feature>